<evidence type="ECO:0000313" key="2">
    <source>
        <dbReference type="Proteomes" id="UP000246121"/>
    </source>
</evidence>
<dbReference type="VEuPathDB" id="TriTrypDB:TcG_07563"/>
<dbReference type="AlphaFoldDB" id="A0A2V2VT98"/>
<dbReference type="VEuPathDB" id="TriTrypDB:TcYC6_0078050"/>
<dbReference type="VEuPathDB" id="TriTrypDB:C3747_111g147"/>
<dbReference type="VEuPathDB" id="TriTrypDB:TCSYLVIO_000412"/>
<dbReference type="VEuPathDB" id="TriTrypDB:TcCL_Unassigned04297"/>
<proteinExistence type="predicted"/>
<dbReference type="VEuPathDB" id="TriTrypDB:Tc_MARK_9503"/>
<reference evidence="1 2" key="1">
    <citation type="journal article" date="2018" name="Microb. Genom.">
        <title>Expanding an expanded genome: long-read sequencing of Trypanosoma cruzi.</title>
        <authorList>
            <person name="Berna L."/>
            <person name="Rodriguez M."/>
            <person name="Chiribao M.L."/>
            <person name="Parodi-Talice A."/>
            <person name="Pita S."/>
            <person name="Rijo G."/>
            <person name="Alvarez-Valin F."/>
            <person name="Robello C."/>
        </authorList>
    </citation>
    <scope>NUCLEOTIDE SEQUENCE [LARGE SCALE GENOMIC DNA]</scope>
    <source>
        <strain evidence="1 2">Dm28c</strain>
    </source>
</reference>
<evidence type="ECO:0000313" key="1">
    <source>
        <dbReference type="EMBL" id="PWU99460.1"/>
    </source>
</evidence>
<name>A0A2V2VT98_TRYCR</name>
<accession>A0A2V2VT98</accession>
<dbReference type="EMBL" id="PRFA01000009">
    <property type="protein sequence ID" value="PWU99460.1"/>
    <property type="molecule type" value="Genomic_DNA"/>
</dbReference>
<protein>
    <submittedName>
        <fullName evidence="1">Uncharacterized protein</fullName>
    </submittedName>
</protein>
<dbReference type="Proteomes" id="UP000246121">
    <property type="component" value="Unassembled WGS sequence"/>
</dbReference>
<sequence>MPIEAGLTKEQLLKKRLAYMKSFEGTTMSHREHFLLLDLDFERDAMIFGNTREAFEGNVTKLKEVISKYTRWERTDNFYYYGIIALKALTAWVLMECVQQHYELKLLAGHYEDFVEAMEETVSGLEENLQRDMRRAREELQSHRPDFDRSWRPFDMRSVGCLMPRQRGWLGQMCLL</sequence>
<dbReference type="VEuPathDB" id="TriTrypDB:TcCLB.511189.20"/>
<dbReference type="VEuPathDB" id="TriTrypDB:TcCLB.510973.20"/>
<dbReference type="VEuPathDB" id="TriTrypDB:C4B63_9g295"/>
<organism evidence="1 2">
    <name type="scientific">Trypanosoma cruzi</name>
    <dbReference type="NCBI Taxonomy" id="5693"/>
    <lineage>
        <taxon>Eukaryota</taxon>
        <taxon>Discoba</taxon>
        <taxon>Euglenozoa</taxon>
        <taxon>Kinetoplastea</taxon>
        <taxon>Metakinetoplastina</taxon>
        <taxon>Trypanosomatida</taxon>
        <taxon>Trypanosomatidae</taxon>
        <taxon>Trypanosoma</taxon>
        <taxon>Schizotrypanum</taxon>
    </lineage>
</organism>
<dbReference type="VEuPathDB" id="TriTrypDB:TCDM_12174"/>
<comment type="caution">
    <text evidence="1">The sequence shown here is derived from an EMBL/GenBank/DDBJ whole genome shotgun (WGS) entry which is preliminary data.</text>
</comment>
<dbReference type="VEuPathDB" id="TriTrypDB:BCY84_10227"/>
<dbReference type="VEuPathDB" id="TriTrypDB:TcBrA4_0101120"/>
<dbReference type="VEuPathDB" id="TriTrypDB:ECC02_006973"/>
<gene>
    <name evidence="1" type="ORF">C4B63_9g295</name>
</gene>